<feature type="transmembrane region" description="Helical" evidence="1">
    <location>
        <begin position="38"/>
        <end position="61"/>
    </location>
</feature>
<dbReference type="Gene3D" id="3.40.50.620">
    <property type="entry name" value="HUPs"/>
    <property type="match status" value="1"/>
</dbReference>
<dbReference type="InterPro" id="IPR051599">
    <property type="entry name" value="Cell_Envelope_Assoc"/>
</dbReference>
<name>A0AAX1EEB3_9GAMM</name>
<evidence type="ECO:0000313" key="3">
    <source>
        <dbReference type="EMBL" id="QBR83355.1"/>
    </source>
</evidence>
<dbReference type="AlphaFoldDB" id="A0AAX1EEB3"/>
<accession>A0AAX1EEB3</accession>
<dbReference type="GO" id="GO:0005886">
    <property type="term" value="C:plasma membrane"/>
    <property type="evidence" value="ECO:0007669"/>
    <property type="project" value="TreeGrafter"/>
</dbReference>
<dbReference type="CDD" id="cd06259">
    <property type="entry name" value="YdcF-like"/>
    <property type="match status" value="1"/>
</dbReference>
<gene>
    <name evidence="3" type="ORF">E3983_02625</name>
</gene>
<protein>
    <submittedName>
        <fullName evidence="3">YdcF family protein</fullName>
    </submittedName>
</protein>
<dbReference type="GO" id="GO:0043164">
    <property type="term" value="P:Gram-negative-bacterium-type cell wall biogenesis"/>
    <property type="evidence" value="ECO:0007669"/>
    <property type="project" value="TreeGrafter"/>
</dbReference>
<dbReference type="EMBL" id="CP038254">
    <property type="protein sequence ID" value="QBR83355.1"/>
    <property type="molecule type" value="Genomic_DNA"/>
</dbReference>
<evidence type="ECO:0000259" key="2">
    <source>
        <dbReference type="Pfam" id="PF02698"/>
    </source>
</evidence>
<feature type="transmembrane region" description="Helical" evidence="1">
    <location>
        <begin position="12"/>
        <end position="31"/>
    </location>
</feature>
<dbReference type="Pfam" id="PF02698">
    <property type="entry name" value="DUF218"/>
    <property type="match status" value="1"/>
</dbReference>
<keyword evidence="1" id="KW-0812">Transmembrane</keyword>
<keyword evidence="1" id="KW-0472">Membrane</keyword>
<organism evidence="3 4">
    <name type="scientific">Legionella israelensis</name>
    <dbReference type="NCBI Taxonomy" id="454"/>
    <lineage>
        <taxon>Bacteria</taxon>
        <taxon>Pseudomonadati</taxon>
        <taxon>Pseudomonadota</taxon>
        <taxon>Gammaproteobacteria</taxon>
        <taxon>Legionellales</taxon>
        <taxon>Legionellaceae</taxon>
        <taxon>Legionella</taxon>
    </lineage>
</organism>
<proteinExistence type="predicted"/>
<feature type="domain" description="DUF218" evidence="2">
    <location>
        <begin position="81"/>
        <end position="242"/>
    </location>
</feature>
<dbReference type="InterPro" id="IPR003848">
    <property type="entry name" value="DUF218"/>
</dbReference>
<dbReference type="PANTHER" id="PTHR30336:SF4">
    <property type="entry name" value="ENVELOPE BIOGENESIS FACTOR ELYC"/>
    <property type="match status" value="1"/>
</dbReference>
<evidence type="ECO:0000256" key="1">
    <source>
        <dbReference type="SAM" id="Phobius"/>
    </source>
</evidence>
<dbReference type="GO" id="GO:0000270">
    <property type="term" value="P:peptidoglycan metabolic process"/>
    <property type="evidence" value="ECO:0007669"/>
    <property type="project" value="TreeGrafter"/>
</dbReference>
<dbReference type="PANTHER" id="PTHR30336">
    <property type="entry name" value="INNER MEMBRANE PROTEIN, PROBABLE PERMEASE"/>
    <property type="match status" value="1"/>
</dbReference>
<dbReference type="RefSeq" id="WP_135059760.1">
    <property type="nucleotide sequence ID" value="NZ_CP038254.1"/>
</dbReference>
<evidence type="ECO:0000313" key="4">
    <source>
        <dbReference type="Proteomes" id="UP000295517"/>
    </source>
</evidence>
<dbReference type="InterPro" id="IPR014729">
    <property type="entry name" value="Rossmann-like_a/b/a_fold"/>
</dbReference>
<keyword evidence="1" id="KW-1133">Transmembrane helix</keyword>
<reference evidence="3 4" key="1">
    <citation type="submission" date="2019-03" db="EMBL/GenBank/DDBJ databases">
        <title>Diverse conjugative elements silence natural transformation in Legionella species.</title>
        <authorList>
            <person name="Durieux I."/>
            <person name="Ginevra C."/>
            <person name="Attaiech L."/>
            <person name="Picq K."/>
            <person name="Juan P.A."/>
            <person name="Jarraud S."/>
            <person name="Charpentier X."/>
        </authorList>
    </citation>
    <scope>NUCLEOTIDE SEQUENCE [LARGE SCALE GENOMIC DNA]</scope>
    <source>
        <strain evidence="3 4">HL-0427-4011</strain>
    </source>
</reference>
<sequence>MVAFRQLIEALLNPFFLCILLFGIVFIVLCLKGYSHSLRLLLGLILVILLALSTGWLPMYLTHRLENQYPIIEEVNPDIHWIVVLSGGQASVQNIPANMLLYNSSIRRLVEGVRLFRQLPKARLLLSGGSHDENRSEAFHLSQLARWFAIPEHRLQQEPFSLNTADQAREIKKIVGEQPFYLVTAASHMPRAMALCRKQGLHPIAASTDHTFYWNDERWQKTWIPDAHNIVYFNIALHELLGMLWGKLTGQI</sequence>
<dbReference type="Proteomes" id="UP000295517">
    <property type="component" value="Chromosome"/>
</dbReference>